<keyword evidence="8 12" id="KW-0808">Transferase</keyword>
<evidence type="ECO:0000256" key="4">
    <source>
        <dbReference type="ARBA" id="ARBA00013673"/>
    </source>
</evidence>
<dbReference type="SUPFAM" id="SSF88697">
    <property type="entry name" value="PUA domain-like"/>
    <property type="match status" value="1"/>
</dbReference>
<comment type="catalytic activity">
    <reaction evidence="11 12">
        <text>uridine(1498) in 16S rRNA + S-adenosyl-L-methionine = N(3)-methyluridine(1498) in 16S rRNA + S-adenosyl-L-homocysteine + H(+)</text>
        <dbReference type="Rhea" id="RHEA:42920"/>
        <dbReference type="Rhea" id="RHEA-COMP:10283"/>
        <dbReference type="Rhea" id="RHEA-COMP:10284"/>
        <dbReference type="ChEBI" id="CHEBI:15378"/>
        <dbReference type="ChEBI" id="CHEBI:57856"/>
        <dbReference type="ChEBI" id="CHEBI:59789"/>
        <dbReference type="ChEBI" id="CHEBI:65315"/>
        <dbReference type="ChEBI" id="CHEBI:74502"/>
        <dbReference type="EC" id="2.1.1.193"/>
    </reaction>
</comment>
<organism evidence="15 16">
    <name type="scientific">Ideonella oryzae</name>
    <dbReference type="NCBI Taxonomy" id="2937441"/>
    <lineage>
        <taxon>Bacteria</taxon>
        <taxon>Pseudomonadati</taxon>
        <taxon>Pseudomonadota</taxon>
        <taxon>Betaproteobacteria</taxon>
        <taxon>Burkholderiales</taxon>
        <taxon>Sphaerotilaceae</taxon>
        <taxon>Ideonella</taxon>
    </lineage>
</organism>
<dbReference type="EMBL" id="JAMXMC010000007">
    <property type="protein sequence ID" value="MCO5977746.1"/>
    <property type="molecule type" value="Genomic_DNA"/>
</dbReference>
<comment type="subcellular location">
    <subcellularLocation>
        <location evidence="1 12">Cytoplasm</location>
    </subcellularLocation>
</comment>
<evidence type="ECO:0000256" key="9">
    <source>
        <dbReference type="ARBA" id="ARBA00022691"/>
    </source>
</evidence>
<proteinExistence type="inferred from homology"/>
<evidence type="ECO:0000256" key="6">
    <source>
        <dbReference type="ARBA" id="ARBA00022552"/>
    </source>
</evidence>
<dbReference type="Proteomes" id="UP001204851">
    <property type="component" value="Unassembled WGS sequence"/>
</dbReference>
<evidence type="ECO:0000256" key="12">
    <source>
        <dbReference type="PIRNR" id="PIRNR015601"/>
    </source>
</evidence>
<evidence type="ECO:0000259" key="13">
    <source>
        <dbReference type="Pfam" id="PF04452"/>
    </source>
</evidence>
<dbReference type="GO" id="GO:0032259">
    <property type="term" value="P:methylation"/>
    <property type="evidence" value="ECO:0007669"/>
    <property type="project" value="UniProtKB-KW"/>
</dbReference>
<dbReference type="PANTHER" id="PTHR30027:SF3">
    <property type="entry name" value="16S RRNA (URACIL(1498)-N(3))-METHYLTRANSFERASE"/>
    <property type="match status" value="1"/>
</dbReference>
<dbReference type="InterPro" id="IPR046886">
    <property type="entry name" value="RsmE_MTase_dom"/>
</dbReference>
<dbReference type="InterPro" id="IPR015947">
    <property type="entry name" value="PUA-like_sf"/>
</dbReference>
<reference evidence="15 16" key="1">
    <citation type="submission" date="2022-06" db="EMBL/GenBank/DDBJ databases">
        <title>Ideonella sp. NS12-5 Genome sequencing and assembly.</title>
        <authorList>
            <person name="Jung Y."/>
        </authorList>
    </citation>
    <scope>NUCLEOTIDE SEQUENCE [LARGE SCALE GENOMIC DNA]</scope>
    <source>
        <strain evidence="15 16">NS12-5</strain>
    </source>
</reference>
<dbReference type="EC" id="2.1.1.193" evidence="3 12"/>
<keyword evidence="16" id="KW-1185">Reference proteome</keyword>
<dbReference type="InterPro" id="IPR006700">
    <property type="entry name" value="RsmE"/>
</dbReference>
<accession>A0ABT1BNH2</accession>
<protein>
    <recommendedName>
        <fullName evidence="4 12">Ribosomal RNA small subunit methyltransferase E</fullName>
        <ecNumber evidence="3 12">2.1.1.193</ecNumber>
    </recommendedName>
</protein>
<comment type="function">
    <text evidence="10 12">Specifically methylates the N3 position of the uracil ring of uridine 1498 (m3U1498) in 16S rRNA. Acts on the fully assembled 30S ribosomal subunit.</text>
</comment>
<keyword evidence="7 12" id="KW-0489">Methyltransferase</keyword>
<evidence type="ECO:0000259" key="14">
    <source>
        <dbReference type="Pfam" id="PF20260"/>
    </source>
</evidence>
<feature type="domain" description="Ribosomal RNA small subunit methyltransferase E methyltransferase" evidence="13">
    <location>
        <begin position="73"/>
        <end position="236"/>
    </location>
</feature>
<dbReference type="Gene3D" id="3.40.1280.10">
    <property type="match status" value="1"/>
</dbReference>
<evidence type="ECO:0000256" key="1">
    <source>
        <dbReference type="ARBA" id="ARBA00004496"/>
    </source>
</evidence>
<comment type="caution">
    <text evidence="15">The sequence shown here is derived from an EMBL/GenBank/DDBJ whole genome shotgun (WGS) entry which is preliminary data.</text>
</comment>
<gene>
    <name evidence="15" type="ORF">M0L44_13640</name>
</gene>
<dbReference type="InterPro" id="IPR046887">
    <property type="entry name" value="RsmE_PUA-like"/>
</dbReference>
<comment type="similarity">
    <text evidence="2 12">Belongs to the RNA methyltransferase RsmE family.</text>
</comment>
<dbReference type="SUPFAM" id="SSF75217">
    <property type="entry name" value="alpha/beta knot"/>
    <property type="match status" value="1"/>
</dbReference>
<evidence type="ECO:0000256" key="10">
    <source>
        <dbReference type="ARBA" id="ARBA00025699"/>
    </source>
</evidence>
<evidence type="ECO:0000256" key="3">
    <source>
        <dbReference type="ARBA" id="ARBA00012328"/>
    </source>
</evidence>
<sequence length="240" mass="25311">MPVRVHLEAPLHEGAELTLPPEPSRHIQVLRLQPGDGLTVFNGQGGEWEATVTRMGRQDVDLRICAHVPTARELACPVTIALGMPANERMDALVEKATELGAAAIQPLMCARSVLKLAGDRAEKRRAHWQAVAVAAAEQSGRTRVPTVGPILSFERWLGEAGSATGLRHVLSFGPDAAEPATLLQARGPVLLLSGPEGGLDPREEALARQAGFSPLSLGPRVLRADTAPLAALSLLALAG</sequence>
<dbReference type="Pfam" id="PF20260">
    <property type="entry name" value="PUA_4"/>
    <property type="match status" value="1"/>
</dbReference>
<dbReference type="RefSeq" id="WP_252770249.1">
    <property type="nucleotide sequence ID" value="NZ_JAMXMC010000007.1"/>
</dbReference>
<dbReference type="InterPro" id="IPR029026">
    <property type="entry name" value="tRNA_m1G_MTases_N"/>
</dbReference>
<evidence type="ECO:0000256" key="11">
    <source>
        <dbReference type="ARBA" id="ARBA00047944"/>
    </source>
</evidence>
<dbReference type="PANTHER" id="PTHR30027">
    <property type="entry name" value="RIBOSOMAL RNA SMALL SUBUNIT METHYLTRANSFERASE E"/>
    <property type="match status" value="1"/>
</dbReference>
<feature type="domain" description="Ribosomal RNA small subunit methyltransferase E PUA-like" evidence="14">
    <location>
        <begin position="24"/>
        <end position="65"/>
    </location>
</feature>
<evidence type="ECO:0000256" key="5">
    <source>
        <dbReference type="ARBA" id="ARBA00022490"/>
    </source>
</evidence>
<dbReference type="CDD" id="cd18084">
    <property type="entry name" value="RsmE-like"/>
    <property type="match status" value="1"/>
</dbReference>
<dbReference type="GO" id="GO:0008168">
    <property type="term" value="F:methyltransferase activity"/>
    <property type="evidence" value="ECO:0007669"/>
    <property type="project" value="UniProtKB-KW"/>
</dbReference>
<dbReference type="PIRSF" id="PIRSF015601">
    <property type="entry name" value="MTase_slr0722"/>
    <property type="match status" value="1"/>
</dbReference>
<evidence type="ECO:0000313" key="15">
    <source>
        <dbReference type="EMBL" id="MCO5977746.1"/>
    </source>
</evidence>
<evidence type="ECO:0000313" key="16">
    <source>
        <dbReference type="Proteomes" id="UP001204851"/>
    </source>
</evidence>
<evidence type="ECO:0000256" key="7">
    <source>
        <dbReference type="ARBA" id="ARBA00022603"/>
    </source>
</evidence>
<dbReference type="InterPro" id="IPR029028">
    <property type="entry name" value="Alpha/beta_knot_MTases"/>
</dbReference>
<keyword evidence="5 12" id="KW-0963">Cytoplasm</keyword>
<dbReference type="Pfam" id="PF04452">
    <property type="entry name" value="Methyltrans_RNA"/>
    <property type="match status" value="1"/>
</dbReference>
<evidence type="ECO:0000256" key="2">
    <source>
        <dbReference type="ARBA" id="ARBA00005528"/>
    </source>
</evidence>
<evidence type="ECO:0000256" key="8">
    <source>
        <dbReference type="ARBA" id="ARBA00022679"/>
    </source>
</evidence>
<keyword evidence="9 12" id="KW-0949">S-adenosyl-L-methionine</keyword>
<keyword evidence="6 12" id="KW-0698">rRNA processing</keyword>
<name>A0ABT1BNH2_9BURK</name>
<dbReference type="NCBIfam" id="NF008692">
    <property type="entry name" value="PRK11713.1-5"/>
    <property type="match status" value="1"/>
</dbReference>
<dbReference type="NCBIfam" id="TIGR00046">
    <property type="entry name" value="RsmE family RNA methyltransferase"/>
    <property type="match status" value="1"/>
</dbReference>